<dbReference type="RefSeq" id="WP_073312466.1">
    <property type="nucleotide sequence ID" value="NZ_FQYP01000001.1"/>
</dbReference>
<dbReference type="AlphaFoldDB" id="A0A1M6A555"/>
<accession>A0A1M6A555</accession>
<name>A0A1M6A555_9FLAO</name>
<keyword evidence="2" id="KW-1185">Reference proteome</keyword>
<dbReference type="EMBL" id="FQYP01000001">
    <property type="protein sequence ID" value="SHI31525.1"/>
    <property type="molecule type" value="Genomic_DNA"/>
</dbReference>
<gene>
    <name evidence="1" type="ORF">SAMN04488508_10189</name>
</gene>
<reference evidence="2" key="1">
    <citation type="submission" date="2016-11" db="EMBL/GenBank/DDBJ databases">
        <authorList>
            <person name="Varghese N."/>
            <person name="Submissions S."/>
        </authorList>
    </citation>
    <scope>NUCLEOTIDE SEQUENCE [LARGE SCALE GENOMIC DNA]</scope>
    <source>
        <strain evidence="2">DSM 22623</strain>
    </source>
</reference>
<sequence>MGKIVEKIIQDLFIRKAFKKYKNSLPTKSDSENPKMDYHVLADAVVWEDEGIEKCNPKLENALRYALNYRTKLIVNENFETQKENSKSIEKRTFKLAKKYFPNWVGFNENRCSYNPELSDRIKRIRKVSEWKIDKLMNSDDTEFEY</sequence>
<organism evidence="1 2">
    <name type="scientific">Aquimarina spongiae</name>
    <dbReference type="NCBI Taxonomy" id="570521"/>
    <lineage>
        <taxon>Bacteria</taxon>
        <taxon>Pseudomonadati</taxon>
        <taxon>Bacteroidota</taxon>
        <taxon>Flavobacteriia</taxon>
        <taxon>Flavobacteriales</taxon>
        <taxon>Flavobacteriaceae</taxon>
        <taxon>Aquimarina</taxon>
    </lineage>
</organism>
<protein>
    <submittedName>
        <fullName evidence="1">Uncharacterized protein</fullName>
    </submittedName>
</protein>
<evidence type="ECO:0000313" key="1">
    <source>
        <dbReference type="EMBL" id="SHI31525.1"/>
    </source>
</evidence>
<evidence type="ECO:0000313" key="2">
    <source>
        <dbReference type="Proteomes" id="UP000184432"/>
    </source>
</evidence>
<dbReference type="STRING" id="570521.SAMN04488508_10189"/>
<dbReference type="OrthoDB" id="1354459at2"/>
<proteinExistence type="predicted"/>
<dbReference type="Proteomes" id="UP000184432">
    <property type="component" value="Unassembled WGS sequence"/>
</dbReference>